<dbReference type="Gene3D" id="3.40.50.300">
    <property type="entry name" value="P-loop containing nucleotide triphosphate hydrolases"/>
    <property type="match status" value="1"/>
</dbReference>
<keyword evidence="1" id="KW-0677">Repeat</keyword>
<reference evidence="4" key="1">
    <citation type="submission" date="2020-05" db="EMBL/GenBank/DDBJ databases">
        <title>Mycena genomes resolve the evolution of fungal bioluminescence.</title>
        <authorList>
            <person name="Tsai I.J."/>
        </authorList>
    </citation>
    <scope>NUCLEOTIDE SEQUENCE</scope>
    <source>
        <strain evidence="4">171206Taipei</strain>
    </source>
</reference>
<dbReference type="OrthoDB" id="5967843at2759"/>
<dbReference type="InterPro" id="IPR027417">
    <property type="entry name" value="P-loop_NTPase"/>
</dbReference>
<comment type="caution">
    <text evidence="4">The sequence shown here is derived from an EMBL/GenBank/DDBJ whole genome shotgun (WGS) entry which is preliminary data.</text>
</comment>
<feature type="region of interest" description="Disordered" evidence="2">
    <location>
        <begin position="550"/>
        <end position="575"/>
    </location>
</feature>
<feature type="compositionally biased region" description="Polar residues" evidence="2">
    <location>
        <begin position="603"/>
        <end position="622"/>
    </location>
</feature>
<evidence type="ECO:0000259" key="3">
    <source>
        <dbReference type="Pfam" id="PF24883"/>
    </source>
</evidence>
<feature type="compositionally biased region" description="Low complexity" evidence="2">
    <location>
        <begin position="556"/>
        <end position="566"/>
    </location>
</feature>
<dbReference type="Pfam" id="PF24883">
    <property type="entry name" value="NPHP3_N"/>
    <property type="match status" value="1"/>
</dbReference>
<dbReference type="GeneID" id="59347144"/>
<evidence type="ECO:0000256" key="1">
    <source>
        <dbReference type="ARBA" id="ARBA00022737"/>
    </source>
</evidence>
<name>A0A8H6SNZ5_9AGAR</name>
<dbReference type="EMBL" id="JACAZF010000006">
    <property type="protein sequence ID" value="KAF7302272.1"/>
    <property type="molecule type" value="Genomic_DNA"/>
</dbReference>
<dbReference type="Proteomes" id="UP000636479">
    <property type="component" value="Unassembled WGS sequence"/>
</dbReference>
<feature type="domain" description="Nephrocystin 3-like N-terminal" evidence="3">
    <location>
        <begin position="149"/>
        <end position="309"/>
    </location>
</feature>
<keyword evidence="5" id="KW-1185">Reference proteome</keyword>
<feature type="region of interest" description="Disordered" evidence="2">
    <location>
        <begin position="492"/>
        <end position="529"/>
    </location>
</feature>
<evidence type="ECO:0000256" key="2">
    <source>
        <dbReference type="SAM" id="MobiDB-lite"/>
    </source>
</evidence>
<sequence>MSWFGKTFDSTFSRSEVEAALSFAVKDVLQDLGPFVNYTEALTISDAPRLEQAERLFDYLNRNSLNGPLIHAFQIAVVRRASIEYMLCQDLKQHHGVDPGPHDVHSPSVDPASLLTKAATSGDRTVPIPADFQRETCHPRTRNNILNDLLAWATTHSDQSALCLLYGPPRTGKSTVMQTLAFRLRNVDHLAGAFFFDRDDPDWRNPNGLFVALAFQLAHADAECRRLIFRALRKEPALVDSTTSWSEQLRKLIVEPCLERNSRAPLAFLIDGLNECEDPEDQELIVSLLKDAVEEIGGPAPFRFLVSSRPTLHVEQLKDDGKLFSASMQHSSDDIHGYLSHEISRVFQAHPSMATNRYYTWPQPLPVVPSTHLDFFVSTSSGIFEHAERIIEFIGNSDENPIERLNLIQRLSTTAPRDPRHTALQALDQLFRHIFDDVSSDERGIMLEILCVILNMVPLSELCRKAPHISLDQVLSRRDGIQSLGLQLSALDGPESDDRWETLSSDEEEADGGGDIRFPEANIDGMDRPTRLIPTAMGGELYSDRSPFYDEPAALSASPTSYNTTTSPPPTGRTPAGYRRRQGFSEDSPFANLFPVAEHESNYTLESSGSMSAERNRSSTAGPSFPQPDYGAPSFPEPVPYMPQGYFETW</sequence>
<dbReference type="AlphaFoldDB" id="A0A8H6SNZ5"/>
<proteinExistence type="predicted"/>
<evidence type="ECO:0000313" key="4">
    <source>
        <dbReference type="EMBL" id="KAF7302272.1"/>
    </source>
</evidence>
<evidence type="ECO:0000313" key="5">
    <source>
        <dbReference type="Proteomes" id="UP000636479"/>
    </source>
</evidence>
<dbReference type="SUPFAM" id="SSF52540">
    <property type="entry name" value="P-loop containing nucleoside triphosphate hydrolases"/>
    <property type="match status" value="1"/>
</dbReference>
<dbReference type="InterPro" id="IPR056884">
    <property type="entry name" value="NPHP3-like_N"/>
</dbReference>
<gene>
    <name evidence="4" type="ORF">MIND_00794300</name>
</gene>
<protein>
    <submittedName>
        <fullName evidence="4">NACHT domain-containing protein</fullName>
    </submittedName>
</protein>
<organism evidence="4 5">
    <name type="scientific">Mycena indigotica</name>
    <dbReference type="NCBI Taxonomy" id="2126181"/>
    <lineage>
        <taxon>Eukaryota</taxon>
        <taxon>Fungi</taxon>
        <taxon>Dikarya</taxon>
        <taxon>Basidiomycota</taxon>
        <taxon>Agaricomycotina</taxon>
        <taxon>Agaricomycetes</taxon>
        <taxon>Agaricomycetidae</taxon>
        <taxon>Agaricales</taxon>
        <taxon>Marasmiineae</taxon>
        <taxon>Mycenaceae</taxon>
        <taxon>Mycena</taxon>
    </lineage>
</organism>
<dbReference type="PANTHER" id="PTHR10039">
    <property type="entry name" value="AMELOGENIN"/>
    <property type="match status" value="1"/>
</dbReference>
<dbReference type="PANTHER" id="PTHR10039:SF14">
    <property type="entry name" value="NACHT DOMAIN-CONTAINING PROTEIN"/>
    <property type="match status" value="1"/>
</dbReference>
<feature type="region of interest" description="Disordered" evidence="2">
    <location>
        <begin position="603"/>
        <end position="638"/>
    </location>
</feature>
<dbReference type="RefSeq" id="XP_037220272.1">
    <property type="nucleotide sequence ID" value="XM_037364628.1"/>
</dbReference>
<accession>A0A8H6SNZ5</accession>